<dbReference type="OrthoDB" id="3728235at2"/>
<dbReference type="Proteomes" id="UP000246894">
    <property type="component" value="Chromosome"/>
</dbReference>
<dbReference type="KEGG" id="aum:AURMO_00167"/>
<reference evidence="1 2" key="1">
    <citation type="submission" date="2017-10" db="EMBL/GenBank/DDBJ databases">
        <title>Genome of an Actinobacterium that displays light-enhanced growth.</title>
        <authorList>
            <person name="Maresca J.A."/>
            <person name="Hempel P."/>
            <person name="Shevchenko O."/>
            <person name="Miller K.J."/>
            <person name="Hahn M.W."/>
        </authorList>
    </citation>
    <scope>NUCLEOTIDE SEQUENCE [LARGE SCALE GENOMIC DNA]</scope>
    <source>
        <strain evidence="1 2">MWH-Mo1</strain>
    </source>
</reference>
<dbReference type="AlphaFoldDB" id="A0A2Z3RXV9"/>
<proteinExistence type="predicted"/>
<gene>
    <name evidence="1" type="ORF">AURMO_00167</name>
</gene>
<sequence>MVEKMPDKGRVTVEKLLRDGRLQLVDAQPQRAIELVVQAQKHVASATTLASQDGTGAFQLLYDGARKTMTAPLLAQGLRPTGEGAHAVLSEVLLAQFAPPHGEVLRKFDLMRRLRNNAEYPSGPLVELSSHEVLSYVPHVKQIITLVEKLLPQLKEF</sequence>
<name>A0A2Z3RXV9_9MICO</name>
<evidence type="ECO:0008006" key="3">
    <source>
        <dbReference type="Google" id="ProtNLM"/>
    </source>
</evidence>
<evidence type="ECO:0000313" key="2">
    <source>
        <dbReference type="Proteomes" id="UP000246894"/>
    </source>
</evidence>
<dbReference type="EMBL" id="CP023994">
    <property type="protein sequence ID" value="AWR20786.1"/>
    <property type="molecule type" value="Genomic_DNA"/>
</dbReference>
<accession>A0A2Z3RXV9</accession>
<protein>
    <recommendedName>
        <fullName evidence="3">HEPN domain-containing protein</fullName>
    </recommendedName>
</protein>
<dbReference type="RefSeq" id="WP_110232704.1">
    <property type="nucleotide sequence ID" value="NZ_CP023994.1"/>
</dbReference>
<dbReference type="Gene3D" id="1.20.120.330">
    <property type="entry name" value="Nucleotidyltransferases domain 2"/>
    <property type="match status" value="1"/>
</dbReference>
<keyword evidence="2" id="KW-1185">Reference proteome</keyword>
<organism evidence="1 2">
    <name type="scientific">Aurantimicrobium photophilum</name>
    <dbReference type="NCBI Taxonomy" id="1987356"/>
    <lineage>
        <taxon>Bacteria</taxon>
        <taxon>Bacillati</taxon>
        <taxon>Actinomycetota</taxon>
        <taxon>Actinomycetes</taxon>
        <taxon>Micrococcales</taxon>
        <taxon>Microbacteriaceae</taxon>
        <taxon>Aurantimicrobium</taxon>
    </lineage>
</organism>
<evidence type="ECO:0000313" key="1">
    <source>
        <dbReference type="EMBL" id="AWR20786.1"/>
    </source>
</evidence>